<proteinExistence type="inferred from homology"/>
<dbReference type="InterPro" id="IPR051697">
    <property type="entry name" value="Patched_domain-protein"/>
</dbReference>
<keyword evidence="6" id="KW-0325">Glycoprotein</keyword>
<dbReference type="InterPro" id="IPR003392">
    <property type="entry name" value="PTHD_SSD"/>
</dbReference>
<gene>
    <name evidence="7" type="ORF">CTOB1V02_LOCUS6259</name>
</gene>
<keyword evidence="4" id="KW-1133">Transmembrane helix</keyword>
<evidence type="ECO:0000256" key="5">
    <source>
        <dbReference type="ARBA" id="ARBA00023136"/>
    </source>
</evidence>
<name>A0A7R8ZQE4_9CRUS</name>
<dbReference type="SUPFAM" id="SSF82866">
    <property type="entry name" value="Multidrug efflux transporter AcrB transmembrane domain"/>
    <property type="match status" value="2"/>
</dbReference>
<organism evidence="7">
    <name type="scientific">Cyprideis torosa</name>
    <dbReference type="NCBI Taxonomy" id="163714"/>
    <lineage>
        <taxon>Eukaryota</taxon>
        <taxon>Metazoa</taxon>
        <taxon>Ecdysozoa</taxon>
        <taxon>Arthropoda</taxon>
        <taxon>Crustacea</taxon>
        <taxon>Oligostraca</taxon>
        <taxon>Ostracoda</taxon>
        <taxon>Podocopa</taxon>
        <taxon>Podocopida</taxon>
        <taxon>Cytherocopina</taxon>
        <taxon>Cytheroidea</taxon>
        <taxon>Cytherideidae</taxon>
        <taxon>Cyprideis</taxon>
    </lineage>
</organism>
<reference evidence="7" key="1">
    <citation type="submission" date="2020-11" db="EMBL/GenBank/DDBJ databases">
        <authorList>
            <person name="Tran Van P."/>
        </authorList>
    </citation>
    <scope>NUCLEOTIDE SEQUENCE</scope>
</reference>
<protein>
    <submittedName>
        <fullName evidence="7">Uncharacterized protein</fullName>
    </submittedName>
</protein>
<dbReference type="AlphaFoldDB" id="A0A7R8ZQE4"/>
<evidence type="ECO:0000256" key="2">
    <source>
        <dbReference type="ARBA" id="ARBA00005585"/>
    </source>
</evidence>
<comment type="similarity">
    <text evidence="2">Belongs to the patched family.</text>
</comment>
<keyword evidence="5" id="KW-0472">Membrane</keyword>
<dbReference type="InterPro" id="IPR000731">
    <property type="entry name" value="SSD"/>
</dbReference>
<dbReference type="Gene3D" id="1.20.1640.10">
    <property type="entry name" value="Multidrug efflux transporter AcrB transmembrane domain"/>
    <property type="match status" value="2"/>
</dbReference>
<dbReference type="PROSITE" id="PS50156">
    <property type="entry name" value="SSD"/>
    <property type="match status" value="2"/>
</dbReference>
<dbReference type="Pfam" id="PF02460">
    <property type="entry name" value="Patched"/>
    <property type="match status" value="1"/>
</dbReference>
<evidence type="ECO:0000256" key="1">
    <source>
        <dbReference type="ARBA" id="ARBA00004141"/>
    </source>
</evidence>
<accession>A0A7R8ZQE4</accession>
<evidence type="ECO:0000313" key="7">
    <source>
        <dbReference type="EMBL" id="CAD7228375.1"/>
    </source>
</evidence>
<dbReference type="EMBL" id="OB661510">
    <property type="protein sequence ID" value="CAD7228375.1"/>
    <property type="molecule type" value="Genomic_DNA"/>
</dbReference>
<sequence length="827" mass="91430">MVVVSDASSRPKENRGSRLVRCSVWITSHLEDAAERWGYLVASHPLKVIVGVLVVSCVFGVGLIRFREEKHPDRNWIPAQSEYMRDSEWIAREFPEDARSQLVIVAADNVLDPDVLSQMVVLHHRITQISVDETFPNGTEFTVKWEYLCATPVYGIRTNFSDFLGSIWRDPESGGILGAHAALMHYVTVEQSDDGTAATSNAGTVGSTLSHPINLAWEAKLVDVVQDFQFRGEVRAYVQATRRYARVDDMFVILQCWNTLREKPSTALPARIGKTMRDAGVAVTVTSLTDFAAFAIGATTMILSCCGLVSIVLAVFVSVSFCSAIGLPYSPIHNILPILLQGLGVDDMFVILQCWNTLREKPSTALPARIGKTMRDAGVAVTVTSVTDFAAFAIGATTVIVILLSLGLLAVNLFGLFHLKQEFELTWFVPSNSYISKFFIAHRRYFPDSGLIGHAYFGSSNSKSLSENFPALVNASNRLKECGLLLHLESWPLELHSWNENYFYGEDLLNQTMSAGKFRQRLSRFLSSPTGAKYQQDFHFENPLECGEDLPPFTSFRLNFHMRIPQSSQEKIFMMDTLRNIIDSCGYHGTHLAWSVYFAGWETDRFIETELWSNMGLAMLCVLLVTIVLIAHPGAAFSVLAMVCLTLVDVAGTMYLWGLTIEIVTSLNLILAVGLCVDYSAHMAHSFMIQRHSLRQERAEAAVNAIGPAVLKGGLSTMLSFMFLALSVSYVFDVFFKVFLLTCLYGLFNGLVLLPVLLSLCGPEPFDLPRAGSERPRENAVIRDTAENFSSVLLQARQPNGIQASEVETHFISGVPGSANGDAVSSV</sequence>
<evidence type="ECO:0000256" key="3">
    <source>
        <dbReference type="ARBA" id="ARBA00022692"/>
    </source>
</evidence>
<comment type="subcellular location">
    <subcellularLocation>
        <location evidence="1">Membrane</location>
        <topology evidence="1">Multi-pass membrane protein</topology>
    </subcellularLocation>
</comment>
<dbReference type="PANTHER" id="PTHR10796:SF130">
    <property type="entry name" value="PATCHED DOMAIN-CONTAINING PROTEIN 3-LIKE PROTEIN"/>
    <property type="match status" value="1"/>
</dbReference>
<dbReference type="GO" id="GO:0016020">
    <property type="term" value="C:membrane"/>
    <property type="evidence" value="ECO:0007669"/>
    <property type="project" value="UniProtKB-SubCell"/>
</dbReference>
<evidence type="ECO:0000256" key="4">
    <source>
        <dbReference type="ARBA" id="ARBA00022989"/>
    </source>
</evidence>
<dbReference type="PANTHER" id="PTHR10796">
    <property type="entry name" value="PATCHED-RELATED"/>
    <property type="match status" value="1"/>
</dbReference>
<dbReference type="OrthoDB" id="6510177at2759"/>
<evidence type="ECO:0000256" key="6">
    <source>
        <dbReference type="ARBA" id="ARBA00023180"/>
    </source>
</evidence>
<keyword evidence="3" id="KW-0812">Transmembrane</keyword>